<proteinExistence type="predicted"/>
<sequence>MTEVILKNGIAGGGILNNFYKKLMFLIVLKPVAGRAVYSHTAASSSAVPSPALCPRPQNAVTPEHYPMAPLRPNGGPLSSHTGTTSITLPFRGQFMNHVVQMSLPPRMPDG</sequence>
<reference evidence="2" key="1">
    <citation type="journal article" date="2007" name="Science">
        <title>Draft genome of the filarial nematode parasite Brugia malayi.</title>
        <authorList>
            <person name="Ghedin E."/>
            <person name="Wang S."/>
            <person name="Spiro D."/>
            <person name="Caler E."/>
            <person name="Zhao Q."/>
            <person name="Crabtree J."/>
            <person name="Allen J.E."/>
            <person name="Delcher A.L."/>
            <person name="Guiliano D.B."/>
            <person name="Miranda-Saavedra D."/>
            <person name="Angiuoli S.V."/>
            <person name="Creasy T."/>
            <person name="Amedeo P."/>
            <person name="Haas B."/>
            <person name="El-Sayed N.M."/>
            <person name="Wortman J.R."/>
            <person name="Feldblyum T."/>
            <person name="Tallon L."/>
            <person name="Schatz M."/>
            <person name="Shumway M."/>
            <person name="Koo H."/>
            <person name="Salzberg S.L."/>
            <person name="Schobel S."/>
            <person name="Pertea M."/>
            <person name="Pop M."/>
            <person name="White O."/>
            <person name="Barton G.J."/>
            <person name="Carlow C.K."/>
            <person name="Crawford M.J."/>
            <person name="Daub J."/>
            <person name="Dimmic M.W."/>
            <person name="Estes C.F."/>
            <person name="Foster J.M."/>
            <person name="Ganatra M."/>
            <person name="Gregory W.F."/>
            <person name="Johnson N.M."/>
            <person name="Jin J."/>
            <person name="Komuniecki R."/>
            <person name="Korf I."/>
            <person name="Kumar S."/>
            <person name="Laney S."/>
            <person name="Li B.W."/>
            <person name="Li W."/>
            <person name="Lindblom T.H."/>
            <person name="Lustigman S."/>
            <person name="Ma D."/>
            <person name="Maina C.V."/>
            <person name="Martin D.M."/>
            <person name="McCarter J.P."/>
            <person name="McReynolds L."/>
            <person name="Mitreva M."/>
            <person name="Nutman T.B."/>
            <person name="Parkinson J."/>
            <person name="Peregrin-Alvarez J.M."/>
            <person name="Poole C."/>
            <person name="Ren Q."/>
            <person name="Saunders L."/>
            <person name="Sluder A.E."/>
            <person name="Smith K."/>
            <person name="Stanke M."/>
            <person name="Unnasch T.R."/>
            <person name="Ware J."/>
            <person name="Wei A.D."/>
            <person name="Weil G."/>
            <person name="Williams D.J."/>
            <person name="Zhang Y."/>
            <person name="Williams S.A."/>
            <person name="Fraser-Liggett C."/>
            <person name="Slatko B."/>
            <person name="Blaxter M.L."/>
            <person name="Scott A.L."/>
        </authorList>
    </citation>
    <scope>NUCLEOTIDE SEQUENCE</scope>
    <source>
        <strain evidence="2">FR3</strain>
    </source>
</reference>
<dbReference type="AlphaFoldDB" id="A0A1I9G4Z7"/>
<dbReference type="EMBL" id="LN857014">
    <property type="protein sequence ID" value="CDQ00674.1"/>
    <property type="molecule type" value="Genomic_DNA"/>
</dbReference>
<feature type="region of interest" description="Disordered" evidence="1">
    <location>
        <begin position="48"/>
        <end position="81"/>
    </location>
</feature>
<reference evidence="2" key="2">
    <citation type="submission" date="2012-12" db="EMBL/GenBank/DDBJ databases">
        <authorList>
            <consortium name="WormBase Consortium"/>
            <person name="Ghedin E."/>
            <person name="Paulini M."/>
        </authorList>
    </citation>
    <scope>NUCLEOTIDE SEQUENCE</scope>
    <source>
        <strain evidence="2">FR3</strain>
    </source>
</reference>
<accession>A0A1I9G4Z7</accession>
<protein>
    <submittedName>
        <fullName evidence="2">Bm10963</fullName>
    </submittedName>
</protein>
<evidence type="ECO:0000256" key="1">
    <source>
        <dbReference type="SAM" id="MobiDB-lite"/>
    </source>
</evidence>
<organism evidence="2">
    <name type="scientific">Brugia malayi</name>
    <name type="common">Filarial nematode worm</name>
    <dbReference type="NCBI Taxonomy" id="6279"/>
    <lineage>
        <taxon>Eukaryota</taxon>
        <taxon>Metazoa</taxon>
        <taxon>Ecdysozoa</taxon>
        <taxon>Nematoda</taxon>
        <taxon>Chromadorea</taxon>
        <taxon>Rhabditida</taxon>
        <taxon>Spirurina</taxon>
        <taxon>Spiruromorpha</taxon>
        <taxon>Filarioidea</taxon>
        <taxon>Onchocercidae</taxon>
        <taxon>Brugia</taxon>
    </lineage>
</organism>
<name>A0A1I9G4Z7_BRUMA</name>
<gene>
    <name evidence="2" type="primary">Bm10963</name>
    <name evidence="2" type="ORF">BM_Bm10963</name>
</gene>
<evidence type="ECO:0000313" key="2">
    <source>
        <dbReference type="EMBL" id="CDQ00674.1"/>
    </source>
</evidence>
<dbReference type="OMA" id="LCPRPQN"/>